<evidence type="ECO:0000313" key="3">
    <source>
        <dbReference type="Proteomes" id="UP000635565"/>
    </source>
</evidence>
<reference evidence="2 3" key="1">
    <citation type="journal article" date="2021" name="Int. J. Syst. Evol. Microbiol.">
        <title>Reticulibacter mediterranei gen. nov., sp. nov., within the new family Reticulibacteraceae fam. nov., and Ktedonospora formicarum gen. nov., sp. nov., Ktedonobacter robiniae sp. nov., Dictyobacter formicarum sp. nov. and Dictyobacter arantiisoli sp. nov., belonging to the class Ktedonobacteria.</title>
        <authorList>
            <person name="Yabe S."/>
            <person name="Zheng Y."/>
            <person name="Wang C.M."/>
            <person name="Sakai Y."/>
            <person name="Abe K."/>
            <person name="Yokota A."/>
            <person name="Donadio S."/>
            <person name="Cavaletti L."/>
            <person name="Monciardini P."/>
        </authorList>
    </citation>
    <scope>NUCLEOTIDE SEQUENCE [LARGE SCALE GENOMIC DNA]</scope>
    <source>
        <strain evidence="2 3">SOSP1-9</strain>
    </source>
</reference>
<evidence type="ECO:0000313" key="2">
    <source>
        <dbReference type="EMBL" id="GHO89143.1"/>
    </source>
</evidence>
<dbReference type="Proteomes" id="UP000635565">
    <property type="component" value="Unassembled WGS sequence"/>
</dbReference>
<dbReference type="InterPro" id="IPR045489">
    <property type="entry name" value="DUF6429"/>
</dbReference>
<dbReference type="Pfam" id="PF20008">
    <property type="entry name" value="DUF6429"/>
    <property type="match status" value="1"/>
</dbReference>
<sequence length="81" mass="9657">MDTYNQDKIDEVVLALLQLTLHDSYRAWKGFDWDVLNRLYEKGWIENPRNKAKSIEFTQEGLVQSKHFFAHHFGLEQTSEE</sequence>
<keyword evidence="3" id="KW-1185">Reference proteome</keyword>
<comment type="caution">
    <text evidence="2">The sequence shown here is derived from an EMBL/GenBank/DDBJ whole genome shotgun (WGS) entry which is preliminary data.</text>
</comment>
<proteinExistence type="predicted"/>
<name>A0ABQ3VTJ5_9CHLR</name>
<protein>
    <recommendedName>
        <fullName evidence="1">DUF6429 domain-containing protein</fullName>
    </recommendedName>
</protein>
<dbReference type="EMBL" id="BNJJ01000032">
    <property type="protein sequence ID" value="GHO89143.1"/>
    <property type="molecule type" value="Genomic_DNA"/>
</dbReference>
<gene>
    <name evidence="2" type="ORF">KSZ_71490</name>
</gene>
<evidence type="ECO:0000259" key="1">
    <source>
        <dbReference type="Pfam" id="PF20008"/>
    </source>
</evidence>
<dbReference type="RefSeq" id="WP_201366673.1">
    <property type="nucleotide sequence ID" value="NZ_BNJJ01000032.1"/>
</dbReference>
<feature type="domain" description="DUF6429" evidence="1">
    <location>
        <begin position="6"/>
        <end position="74"/>
    </location>
</feature>
<accession>A0ABQ3VTJ5</accession>
<organism evidence="2 3">
    <name type="scientific">Dictyobacter formicarum</name>
    <dbReference type="NCBI Taxonomy" id="2778368"/>
    <lineage>
        <taxon>Bacteria</taxon>
        <taxon>Bacillati</taxon>
        <taxon>Chloroflexota</taxon>
        <taxon>Ktedonobacteria</taxon>
        <taxon>Ktedonobacterales</taxon>
        <taxon>Dictyobacteraceae</taxon>
        <taxon>Dictyobacter</taxon>
    </lineage>
</organism>